<organism evidence="1 2">
    <name type="scientific">Skermanella aerolata</name>
    <dbReference type="NCBI Taxonomy" id="393310"/>
    <lineage>
        <taxon>Bacteria</taxon>
        <taxon>Pseudomonadati</taxon>
        <taxon>Pseudomonadota</taxon>
        <taxon>Alphaproteobacteria</taxon>
        <taxon>Rhodospirillales</taxon>
        <taxon>Azospirillaceae</taxon>
        <taxon>Skermanella</taxon>
    </lineage>
</organism>
<reference evidence="1 2" key="1">
    <citation type="submission" date="2019-07" db="EMBL/GenBank/DDBJ databases">
        <title>Whole genome shotgun sequence of Skermanella aerolata NBRC 106429.</title>
        <authorList>
            <person name="Hosoyama A."/>
            <person name="Uohara A."/>
            <person name="Ohji S."/>
            <person name="Ichikawa N."/>
        </authorList>
    </citation>
    <scope>NUCLEOTIDE SEQUENCE [LARGE SCALE GENOMIC DNA]</scope>
    <source>
        <strain evidence="1 2">NBRC 106429</strain>
    </source>
</reference>
<dbReference type="Proteomes" id="UP000321523">
    <property type="component" value="Unassembled WGS sequence"/>
</dbReference>
<sequence length="375" mass="43325">MKITRKILSLSPGWLKSPILMMASWAKSLLGSIDYAISYVRRNSYIVDRWEGNKPLAAEGGKVVVFVHYDRRGVLHDFVEFQLTKLVENGFRIIFVSNSPKLLADAVDRLIPLCAIVVRRRNVGYDFGAYKEGISLIPDIAKLDALILANDSVYGPLQELSGVIGAMDADVADIWSITDSWSFSFHLQSYFLLIHKKALAHPQFEKFWSELKYLQTKDWIVQIYEVGFTRQLRRAGLRCRAAYPYRQAAEAVVDTIRRYRVLEVDQADRSTGISLAKAFQAESRREIMIDPVQRNYLIMLFHAINAGIPLNGTHFFWDYMIDHMRCPFIKRDLLQQNPAEVPYLIYWERVINNVSDYDTDLIVQHLELTLRKRSI</sequence>
<evidence type="ECO:0000313" key="1">
    <source>
        <dbReference type="EMBL" id="GEO38386.1"/>
    </source>
</evidence>
<dbReference type="OrthoDB" id="8849801at2"/>
<dbReference type="RefSeq" id="WP_084720621.1">
    <property type="nucleotide sequence ID" value="NZ_BJYZ01000010.1"/>
</dbReference>
<proteinExistence type="predicted"/>
<dbReference type="InterPro" id="IPR007739">
    <property type="entry name" value="RgpF"/>
</dbReference>
<accession>A0A512DPJ6</accession>
<evidence type="ECO:0008006" key="3">
    <source>
        <dbReference type="Google" id="ProtNLM"/>
    </source>
</evidence>
<protein>
    <recommendedName>
        <fullName evidence="3">Polysaccharide biosynthesis-like protein</fullName>
    </recommendedName>
</protein>
<evidence type="ECO:0000313" key="2">
    <source>
        <dbReference type="Proteomes" id="UP000321523"/>
    </source>
</evidence>
<name>A0A512DPJ6_9PROT</name>
<dbReference type="EMBL" id="BJYZ01000010">
    <property type="protein sequence ID" value="GEO38386.1"/>
    <property type="molecule type" value="Genomic_DNA"/>
</dbReference>
<dbReference type="AlphaFoldDB" id="A0A512DPJ6"/>
<keyword evidence="2" id="KW-1185">Reference proteome</keyword>
<dbReference type="Pfam" id="PF05045">
    <property type="entry name" value="RgpF"/>
    <property type="match status" value="1"/>
</dbReference>
<gene>
    <name evidence="1" type="ORF">SAE02_25340</name>
</gene>
<comment type="caution">
    <text evidence="1">The sequence shown here is derived from an EMBL/GenBank/DDBJ whole genome shotgun (WGS) entry which is preliminary data.</text>
</comment>